<feature type="transmembrane region" description="Helical" evidence="1">
    <location>
        <begin position="130"/>
        <end position="155"/>
    </location>
</feature>
<dbReference type="OrthoDB" id="16982at2759"/>
<dbReference type="InterPro" id="IPR005185">
    <property type="entry name" value="YccF"/>
</dbReference>
<dbReference type="AlphaFoldDB" id="E1ZTI3"/>
<protein>
    <recommendedName>
        <fullName evidence="2">Inner membrane component domain-containing protein</fullName>
    </recommendedName>
</protein>
<keyword evidence="1" id="KW-0812">Transmembrane</keyword>
<dbReference type="InParanoid" id="E1ZTI3"/>
<evidence type="ECO:0000259" key="2">
    <source>
        <dbReference type="Pfam" id="PF03733"/>
    </source>
</evidence>
<dbReference type="KEGG" id="cvr:CHLNCDRAFT_141748"/>
<dbReference type="InterPro" id="IPR052937">
    <property type="entry name" value="Inner_membrane_protein"/>
</dbReference>
<dbReference type="RefSeq" id="XP_005842946.1">
    <property type="nucleotide sequence ID" value="XM_005842884.1"/>
</dbReference>
<evidence type="ECO:0000256" key="1">
    <source>
        <dbReference type="SAM" id="Phobius"/>
    </source>
</evidence>
<dbReference type="GeneID" id="17350246"/>
<proteinExistence type="predicted"/>
<dbReference type="GO" id="GO:0005886">
    <property type="term" value="C:plasma membrane"/>
    <property type="evidence" value="ECO:0007669"/>
    <property type="project" value="TreeGrafter"/>
</dbReference>
<gene>
    <name evidence="3" type="ORF">CHLNCDRAFT_141748</name>
</gene>
<feature type="domain" description="Inner membrane component" evidence="2">
    <location>
        <begin position="30"/>
        <end position="71"/>
    </location>
</feature>
<evidence type="ECO:0000313" key="3">
    <source>
        <dbReference type="EMBL" id="EFN50844.1"/>
    </source>
</evidence>
<keyword evidence="4" id="KW-1185">Reference proteome</keyword>
<dbReference type="Proteomes" id="UP000008141">
    <property type="component" value="Unassembled WGS sequence"/>
</dbReference>
<name>E1ZTI3_CHLVA</name>
<accession>E1ZTI3</accession>
<dbReference type="EMBL" id="GL433872">
    <property type="protein sequence ID" value="EFN50844.1"/>
    <property type="molecule type" value="Genomic_DNA"/>
</dbReference>
<dbReference type="TCDB" id="9.B.55.1.3">
    <property type="family name" value="the 4 tms duf307/yccf (duf307) family"/>
</dbReference>
<reference evidence="3 4" key="1">
    <citation type="journal article" date="2010" name="Plant Cell">
        <title>The Chlorella variabilis NC64A genome reveals adaptation to photosymbiosis, coevolution with viruses, and cryptic sex.</title>
        <authorList>
            <person name="Blanc G."/>
            <person name="Duncan G."/>
            <person name="Agarkova I."/>
            <person name="Borodovsky M."/>
            <person name="Gurnon J."/>
            <person name="Kuo A."/>
            <person name="Lindquist E."/>
            <person name="Lucas S."/>
            <person name="Pangilinan J."/>
            <person name="Polle J."/>
            <person name="Salamov A."/>
            <person name="Terry A."/>
            <person name="Yamada T."/>
            <person name="Dunigan D.D."/>
            <person name="Grigoriev I.V."/>
            <person name="Claverie J.M."/>
            <person name="Van Etten J.L."/>
        </authorList>
    </citation>
    <scope>NUCLEOTIDE SEQUENCE [LARGE SCALE GENOMIC DNA]</scope>
    <source>
        <strain evidence="3 4">NC64A</strain>
    </source>
</reference>
<feature type="domain" description="Inner membrane component" evidence="2">
    <location>
        <begin position="110"/>
        <end position="159"/>
    </location>
</feature>
<dbReference type="Pfam" id="PF03733">
    <property type="entry name" value="YccF"/>
    <property type="match status" value="2"/>
</dbReference>
<dbReference type="PANTHER" id="PTHR42903:SF1">
    <property type="entry name" value="INNER MEMBRANE PROTEIN YCCF"/>
    <property type="match status" value="1"/>
</dbReference>
<keyword evidence="1" id="KW-0472">Membrane</keyword>
<sequence length="193" mass="21482">MAFLATARTTVDRIYVWSNRQPWLFIRRGLWVLTFGWALCVLYLLFAAVMLVSIIFAPFSYQAFRMALLALDGGIILEPFSQYIVLSLEVRLVAGAPAWGNPAHPYTICANGVWCVLFGWQMALAHLTAALFQALTVIGLGTALTNVQLAQFAIWPFGRSLRRRQLPTSLTELEAQRANASMESSTARALGWV</sequence>
<organism evidence="4">
    <name type="scientific">Chlorella variabilis</name>
    <name type="common">Green alga</name>
    <dbReference type="NCBI Taxonomy" id="554065"/>
    <lineage>
        <taxon>Eukaryota</taxon>
        <taxon>Viridiplantae</taxon>
        <taxon>Chlorophyta</taxon>
        <taxon>core chlorophytes</taxon>
        <taxon>Trebouxiophyceae</taxon>
        <taxon>Chlorellales</taxon>
        <taxon>Chlorellaceae</taxon>
        <taxon>Chlorella clade</taxon>
        <taxon>Chlorella</taxon>
    </lineage>
</organism>
<dbReference type="PANTHER" id="PTHR42903">
    <property type="entry name" value="INNER MEMBRANE PROTEIN YCCF"/>
    <property type="match status" value="1"/>
</dbReference>
<keyword evidence="1" id="KW-1133">Transmembrane helix</keyword>
<evidence type="ECO:0000313" key="4">
    <source>
        <dbReference type="Proteomes" id="UP000008141"/>
    </source>
</evidence>
<feature type="transmembrane region" description="Helical" evidence="1">
    <location>
        <begin position="30"/>
        <end position="57"/>
    </location>
</feature>